<sequence>MMGPVAFFLAYIGIGLAFLCVHTLWGMWNGWVKNRVSVKRWLGRGASLAWCWPITFLAYLVMLLMWATRGVPDQLASLGRRVHSLNPKSRN</sequence>
<keyword evidence="1" id="KW-0812">Transmembrane</keyword>
<gene>
    <name evidence="2" type="ORF">BAJUN_00260</name>
</gene>
<organism evidence="2 3">
    <name type="scientific">Brevundimonas phage vB_BgoS-Bajun</name>
    <dbReference type="NCBI Taxonomy" id="2948594"/>
    <lineage>
        <taxon>Viruses</taxon>
        <taxon>Duplodnaviria</taxon>
        <taxon>Heunggongvirae</taxon>
        <taxon>Uroviricota</taxon>
        <taxon>Caudoviricetes</taxon>
        <taxon>Dolichocephalovirinae</taxon>
    </lineage>
</organism>
<proteinExistence type="predicted"/>
<evidence type="ECO:0000256" key="1">
    <source>
        <dbReference type="SAM" id="Phobius"/>
    </source>
</evidence>
<keyword evidence="1" id="KW-1133">Transmembrane helix</keyword>
<reference evidence="2" key="1">
    <citation type="submission" date="2022-05" db="EMBL/GenBank/DDBJ databases">
        <authorList>
            <person name="Friedrich I."/>
            <person name="Poehlein A."/>
            <person name="Schneider D."/>
            <person name="Hertel R."/>
            <person name="Daniel R."/>
        </authorList>
    </citation>
    <scope>NUCLEOTIDE SEQUENCE</scope>
</reference>
<accession>A0A9E7N7G5</accession>
<name>A0A9E7N7G5_9CAUD</name>
<dbReference type="EMBL" id="ON529858">
    <property type="protein sequence ID" value="UTC29656.1"/>
    <property type="molecule type" value="Genomic_DNA"/>
</dbReference>
<evidence type="ECO:0000313" key="3">
    <source>
        <dbReference type="Proteomes" id="UP001057427"/>
    </source>
</evidence>
<keyword evidence="1" id="KW-0472">Membrane</keyword>
<evidence type="ECO:0000313" key="2">
    <source>
        <dbReference type="EMBL" id="UTC29656.1"/>
    </source>
</evidence>
<dbReference type="Proteomes" id="UP001057427">
    <property type="component" value="Segment"/>
</dbReference>
<feature type="transmembrane region" description="Helical" evidence="1">
    <location>
        <begin position="6"/>
        <end position="28"/>
    </location>
</feature>
<feature type="transmembrane region" description="Helical" evidence="1">
    <location>
        <begin position="49"/>
        <end position="68"/>
    </location>
</feature>
<keyword evidence="3" id="KW-1185">Reference proteome</keyword>
<evidence type="ECO:0008006" key="4">
    <source>
        <dbReference type="Google" id="ProtNLM"/>
    </source>
</evidence>
<protein>
    <recommendedName>
        <fullName evidence="4">Transmembrane protein</fullName>
    </recommendedName>
</protein>